<dbReference type="EMBL" id="RFLY01000052">
    <property type="protein sequence ID" value="RMH87337.1"/>
    <property type="molecule type" value="Genomic_DNA"/>
</dbReference>
<dbReference type="PANTHER" id="PTHR32305:SF15">
    <property type="entry name" value="PROTEIN RHSA-RELATED"/>
    <property type="match status" value="1"/>
</dbReference>
<accession>A0A3M2HM34</accession>
<keyword evidence="4" id="KW-1185">Reference proteome</keyword>
<gene>
    <name evidence="3" type="ORF">EBB59_13210</name>
</gene>
<dbReference type="AlphaFoldDB" id="A0A3M2HM34"/>
<dbReference type="InterPro" id="IPR050708">
    <property type="entry name" value="T6SS_VgrG/RHS"/>
</dbReference>
<dbReference type="InterPro" id="IPR006530">
    <property type="entry name" value="YD"/>
</dbReference>
<evidence type="ECO:0000256" key="1">
    <source>
        <dbReference type="ARBA" id="ARBA00022737"/>
    </source>
</evidence>
<dbReference type="NCBIfam" id="TIGR01643">
    <property type="entry name" value="YD_repeat_2x"/>
    <property type="match status" value="1"/>
</dbReference>
<evidence type="ECO:0000259" key="2">
    <source>
        <dbReference type="Pfam" id="PF25023"/>
    </source>
</evidence>
<evidence type="ECO:0000313" key="3">
    <source>
        <dbReference type="EMBL" id="RMH87337.1"/>
    </source>
</evidence>
<reference evidence="3 4" key="1">
    <citation type="submission" date="2018-10" db="EMBL/GenBank/DDBJ databases">
        <title>Proposal of Lysobacter pythonis sp. nov. isolated from royal pythons (Python regius).</title>
        <authorList>
            <person name="Hans-Juergen B."/>
            <person name="Huptas C."/>
            <person name="Sandra B."/>
            <person name="Igor L."/>
            <person name="Joachim S."/>
            <person name="Siegfried S."/>
            <person name="Mareike W."/>
            <person name="Peter K."/>
        </authorList>
    </citation>
    <scope>NUCLEOTIDE SEQUENCE [LARGE SCALE GENOMIC DNA]</scope>
    <source>
        <strain evidence="3 4">4284/11</strain>
    </source>
</reference>
<dbReference type="InterPro" id="IPR056823">
    <property type="entry name" value="TEN-like_YD-shell"/>
</dbReference>
<keyword evidence="1" id="KW-0677">Repeat</keyword>
<sequence length="154" mass="17356">MQGDGDLLQFDANHRQTRFEGTALHYDANGNLTEEGGRRYVWNARNQLVEVREGAQLVASYRYDALGRRIAKAENGGTIEYLYDGLNPIQEKADETINPILTGLGVDEYYARNEAIGRTYFLSDHQNSTRALTNAAGQVVNRYDYDPYGNARQS</sequence>
<dbReference type="Gene3D" id="2.180.10.10">
    <property type="entry name" value="RHS repeat-associated core"/>
    <property type="match status" value="1"/>
</dbReference>
<comment type="caution">
    <text evidence="3">The sequence shown here is derived from an EMBL/GenBank/DDBJ whole genome shotgun (WGS) entry which is preliminary data.</text>
</comment>
<feature type="non-terminal residue" evidence="3">
    <location>
        <position position="154"/>
    </location>
</feature>
<dbReference type="Proteomes" id="UP000275012">
    <property type="component" value="Unassembled WGS sequence"/>
</dbReference>
<proteinExistence type="predicted"/>
<organism evidence="3 4">
    <name type="scientific">Solilutibacter pythonis</name>
    <dbReference type="NCBI Taxonomy" id="2483112"/>
    <lineage>
        <taxon>Bacteria</taxon>
        <taxon>Pseudomonadati</taxon>
        <taxon>Pseudomonadota</taxon>
        <taxon>Gammaproteobacteria</taxon>
        <taxon>Lysobacterales</taxon>
        <taxon>Lysobacteraceae</taxon>
        <taxon>Solilutibacter</taxon>
    </lineage>
</organism>
<name>A0A3M2HM34_9GAMM</name>
<protein>
    <submittedName>
        <fullName evidence="3">Type IV secretion protein Rhs</fullName>
    </submittedName>
</protein>
<evidence type="ECO:0000313" key="4">
    <source>
        <dbReference type="Proteomes" id="UP000275012"/>
    </source>
</evidence>
<dbReference type="Pfam" id="PF25023">
    <property type="entry name" value="TEN_YD-shell"/>
    <property type="match status" value="1"/>
</dbReference>
<dbReference type="PANTHER" id="PTHR32305">
    <property type="match status" value="1"/>
</dbReference>
<feature type="domain" description="Teneurin-like YD-shell" evidence="2">
    <location>
        <begin position="8"/>
        <end position="151"/>
    </location>
</feature>